<evidence type="ECO:0000313" key="9">
    <source>
        <dbReference type="EMBL" id="QBH15370.1"/>
    </source>
</evidence>
<sequence length="454" mass="49227">MKIVIIGAGGVGYNIASRLALESKNVVVVDVDAHATRKIAEDLDVKVVTGSGSNPGTLQEAGILGADILLAVTDSDEINIVSCLITNQISPMTRKLVRLRNEGFIPFHTSLKNEAPHIDNIINPEAEVVKTIRKLMTIPGAVDKGDFVNGRVKYVGMRLSKTSPIAGMELSDFHNVFGQERPLIAAIIRNNKVIVPRGKNKTMAGDLIYFVCDTQKLKETLGLLGVTVRPVKRVLIVGGGRIGFKLSQSLEQDNIQVKIVEANMDRCNDLSMQMGKTVVLHGDGGDQKLFMEENISQMDAVVSVTNDDETNILVSLLAKNMGVDNTITRISKASYYPLLSTIGIEKVVSPRVSAVSSILQDIRQGNVISDISIFGEQGEFIEAVALASSPITKGPIKEISFPKGTLLVCIIRQEEIIIPMGDNQVQAGDRIILFAIQAAVKKLEKMLTVKLGFF</sequence>
<dbReference type="InterPro" id="IPR050721">
    <property type="entry name" value="Trk_Ktr_HKT_K-transport"/>
</dbReference>
<dbReference type="SUPFAM" id="SSF51735">
    <property type="entry name" value="NAD(P)-binding Rossmann-fold domains"/>
    <property type="match status" value="2"/>
</dbReference>
<evidence type="ECO:0000259" key="8">
    <source>
        <dbReference type="PROSITE" id="PS51202"/>
    </source>
</evidence>
<dbReference type="SUPFAM" id="SSF116726">
    <property type="entry name" value="TrkA C-terminal domain-like"/>
    <property type="match status" value="2"/>
</dbReference>
<dbReference type="RefSeq" id="WP_111955555.1">
    <property type="nucleotide sequence ID" value="NZ_CP036313.1"/>
</dbReference>
<dbReference type="PRINTS" id="PR00335">
    <property type="entry name" value="KUPTAKETRKA"/>
</dbReference>
<dbReference type="PROSITE" id="PS51201">
    <property type="entry name" value="RCK_N"/>
    <property type="match status" value="2"/>
</dbReference>
<proteinExistence type="predicted"/>
<dbReference type="Proteomes" id="UP000293902">
    <property type="component" value="Chromosome"/>
</dbReference>
<dbReference type="OrthoDB" id="9775180at2"/>
<evidence type="ECO:0000313" key="11">
    <source>
        <dbReference type="Proteomes" id="UP000248798"/>
    </source>
</evidence>
<dbReference type="EMBL" id="CP036313">
    <property type="protein sequence ID" value="QBH15370.1"/>
    <property type="molecule type" value="Genomic_DNA"/>
</dbReference>
<reference evidence="10 11" key="1">
    <citation type="submission" date="2018-06" db="EMBL/GenBank/DDBJ databases">
        <title>Complete Genome Sequence of Desulfobacter hydrogenophilus (DSM3380).</title>
        <authorList>
            <person name="Marietou A."/>
            <person name="Schreiber L."/>
            <person name="Marshall I."/>
            <person name="Jorgensen B."/>
        </authorList>
    </citation>
    <scope>NUCLEOTIDE SEQUENCE [LARGE SCALE GENOMIC DNA]</scope>
    <source>
        <strain evidence="10 11">DSM 3380</strain>
    </source>
</reference>
<dbReference type="Pfam" id="PF02080">
    <property type="entry name" value="TrkA_C"/>
    <property type="match status" value="1"/>
</dbReference>
<evidence type="ECO:0000256" key="5">
    <source>
        <dbReference type="ARBA" id="ARBA00023027"/>
    </source>
</evidence>
<dbReference type="InterPro" id="IPR006037">
    <property type="entry name" value="RCK_C"/>
</dbReference>
<keyword evidence="6" id="KW-0406">Ion transport</keyword>
<evidence type="ECO:0000256" key="3">
    <source>
        <dbReference type="ARBA" id="ARBA00022538"/>
    </source>
</evidence>
<feature type="domain" description="RCK N-terminal" evidence="7">
    <location>
        <begin position="1"/>
        <end position="122"/>
    </location>
</feature>
<evidence type="ECO:0000313" key="10">
    <source>
        <dbReference type="EMBL" id="RAM02447.1"/>
    </source>
</evidence>
<dbReference type="PROSITE" id="PS51202">
    <property type="entry name" value="RCK_C"/>
    <property type="match status" value="2"/>
</dbReference>
<dbReference type="EMBL" id="QLNI01000014">
    <property type="protein sequence ID" value="RAM02447.1"/>
    <property type="molecule type" value="Genomic_DNA"/>
</dbReference>
<evidence type="ECO:0000256" key="2">
    <source>
        <dbReference type="ARBA" id="ARBA00022448"/>
    </source>
</evidence>
<keyword evidence="4" id="KW-0630">Potassium</keyword>
<name>A0A328FHC6_9BACT</name>
<dbReference type="GO" id="GO:0005886">
    <property type="term" value="C:plasma membrane"/>
    <property type="evidence" value="ECO:0007669"/>
    <property type="project" value="InterPro"/>
</dbReference>
<evidence type="ECO:0000256" key="4">
    <source>
        <dbReference type="ARBA" id="ARBA00022958"/>
    </source>
</evidence>
<dbReference type="Proteomes" id="UP000248798">
    <property type="component" value="Unassembled WGS sequence"/>
</dbReference>
<keyword evidence="2" id="KW-0813">Transport</keyword>
<dbReference type="Gene3D" id="3.40.50.720">
    <property type="entry name" value="NAD(P)-binding Rossmann-like Domain"/>
    <property type="match status" value="2"/>
</dbReference>
<dbReference type="InterPro" id="IPR036291">
    <property type="entry name" value="NAD(P)-bd_dom_sf"/>
</dbReference>
<dbReference type="AlphaFoldDB" id="A0A328FHC6"/>
<dbReference type="NCBIfam" id="NF007031">
    <property type="entry name" value="PRK09496.1-2"/>
    <property type="match status" value="1"/>
</dbReference>
<dbReference type="Pfam" id="PF02254">
    <property type="entry name" value="TrkA_N"/>
    <property type="match status" value="2"/>
</dbReference>
<keyword evidence="3" id="KW-0633">Potassium transport</keyword>
<dbReference type="InterPro" id="IPR036721">
    <property type="entry name" value="RCK_C_sf"/>
</dbReference>
<feature type="domain" description="RCK N-terminal" evidence="7">
    <location>
        <begin position="231"/>
        <end position="348"/>
    </location>
</feature>
<dbReference type="NCBIfam" id="NF007039">
    <property type="entry name" value="PRK09496.3-2"/>
    <property type="match status" value="1"/>
</dbReference>
<feature type="domain" description="RCK C-terminal" evidence="8">
    <location>
        <begin position="368"/>
        <end position="449"/>
    </location>
</feature>
<keyword evidence="5" id="KW-0520">NAD</keyword>
<dbReference type="InterPro" id="IPR003148">
    <property type="entry name" value="RCK_N"/>
</dbReference>
<evidence type="ECO:0000256" key="6">
    <source>
        <dbReference type="ARBA" id="ARBA00023065"/>
    </source>
</evidence>
<organism evidence="10 11">
    <name type="scientific">Desulfobacter hydrogenophilus</name>
    <dbReference type="NCBI Taxonomy" id="2291"/>
    <lineage>
        <taxon>Bacteria</taxon>
        <taxon>Pseudomonadati</taxon>
        <taxon>Thermodesulfobacteriota</taxon>
        <taxon>Desulfobacteria</taxon>
        <taxon>Desulfobacterales</taxon>
        <taxon>Desulfobacteraceae</taxon>
        <taxon>Desulfobacter</taxon>
    </lineage>
</organism>
<evidence type="ECO:0000313" key="12">
    <source>
        <dbReference type="Proteomes" id="UP000293902"/>
    </source>
</evidence>
<dbReference type="NCBIfam" id="NF007032">
    <property type="entry name" value="PRK09496.1-4"/>
    <property type="match status" value="1"/>
</dbReference>
<dbReference type="NCBIfam" id="NF007041">
    <property type="entry name" value="PRK09496.3-4"/>
    <property type="match status" value="1"/>
</dbReference>
<dbReference type="PANTHER" id="PTHR43833">
    <property type="entry name" value="POTASSIUM CHANNEL PROTEIN 2-RELATED-RELATED"/>
    <property type="match status" value="1"/>
</dbReference>
<dbReference type="Gene3D" id="3.30.70.1450">
    <property type="entry name" value="Regulator of K+ conductance, C-terminal domain"/>
    <property type="match status" value="2"/>
</dbReference>
<dbReference type="InterPro" id="IPR006036">
    <property type="entry name" value="K_uptake_TrkA"/>
</dbReference>
<dbReference type="GO" id="GO:0015079">
    <property type="term" value="F:potassium ion transmembrane transporter activity"/>
    <property type="evidence" value="ECO:0007669"/>
    <property type="project" value="InterPro"/>
</dbReference>
<protein>
    <recommendedName>
        <fullName evidence="1">Trk system potassium uptake protein TrkA</fullName>
    </recommendedName>
</protein>
<accession>A0A328FHC6</accession>
<reference evidence="9 12" key="2">
    <citation type="submission" date="2019-02" db="EMBL/GenBank/DDBJ databases">
        <title>Complete genome sequence of Desulfobacter hydrogenophilus AcRS1.</title>
        <authorList>
            <person name="Marietou A."/>
            <person name="Lund M.B."/>
            <person name="Marshall I.P.G."/>
            <person name="Schreiber L."/>
            <person name="Jorgensen B."/>
        </authorList>
    </citation>
    <scope>NUCLEOTIDE SEQUENCE [LARGE SCALE GENOMIC DNA]</scope>
    <source>
        <strain evidence="9 12">AcRS1</strain>
    </source>
</reference>
<evidence type="ECO:0000256" key="1">
    <source>
        <dbReference type="ARBA" id="ARBA00017378"/>
    </source>
</evidence>
<evidence type="ECO:0000259" key="7">
    <source>
        <dbReference type="PROSITE" id="PS51201"/>
    </source>
</evidence>
<gene>
    <name evidence="9" type="primary">trkA</name>
    <name evidence="10" type="ORF">DO021_08210</name>
    <name evidence="9" type="ORF">EYB58_22175</name>
</gene>
<keyword evidence="12" id="KW-1185">Reference proteome</keyword>
<dbReference type="PANTHER" id="PTHR43833:SF5">
    <property type="entry name" value="TRK SYSTEM POTASSIUM UPTAKE PROTEIN TRKA"/>
    <property type="match status" value="1"/>
</dbReference>
<feature type="domain" description="RCK C-terminal" evidence="8">
    <location>
        <begin position="142"/>
        <end position="226"/>
    </location>
</feature>